<feature type="transmembrane region" description="Helical" evidence="1">
    <location>
        <begin position="159"/>
        <end position="177"/>
    </location>
</feature>
<reference evidence="2" key="1">
    <citation type="submission" date="2020-05" db="EMBL/GenBank/DDBJ databases">
        <authorList>
            <person name="Chiriac C."/>
            <person name="Salcher M."/>
            <person name="Ghai R."/>
            <person name="Kavagutti S V."/>
        </authorList>
    </citation>
    <scope>NUCLEOTIDE SEQUENCE</scope>
</reference>
<dbReference type="Pfam" id="PF12822">
    <property type="entry name" value="ECF_trnsprt"/>
    <property type="match status" value="1"/>
</dbReference>
<feature type="transmembrane region" description="Helical" evidence="1">
    <location>
        <begin position="122"/>
        <end position="147"/>
    </location>
</feature>
<feature type="transmembrane region" description="Helical" evidence="1">
    <location>
        <begin position="67"/>
        <end position="87"/>
    </location>
</feature>
<dbReference type="Gene3D" id="1.10.1760.20">
    <property type="match status" value="1"/>
</dbReference>
<organism evidence="2">
    <name type="scientific">freshwater metagenome</name>
    <dbReference type="NCBI Taxonomy" id="449393"/>
    <lineage>
        <taxon>unclassified sequences</taxon>
        <taxon>metagenomes</taxon>
        <taxon>ecological metagenomes</taxon>
    </lineage>
</organism>
<feature type="transmembrane region" description="Helical" evidence="1">
    <location>
        <begin position="254"/>
        <end position="272"/>
    </location>
</feature>
<feature type="transmembrane region" description="Helical" evidence="1">
    <location>
        <begin position="36"/>
        <end position="55"/>
    </location>
</feature>
<keyword evidence="1" id="KW-1133">Transmembrane helix</keyword>
<feature type="transmembrane region" description="Helical" evidence="1">
    <location>
        <begin position="189"/>
        <end position="211"/>
    </location>
</feature>
<sequence length="284" mass="29745">MSTANSVSRSAVSEEATSRVVWRAFAAIPIGSRSRVVLGAVSAIGLIAFCWPLLISEGSSIDHSADAPWVFALIVPFLIAVIAAEISDRGLDAKAIAMLGVLAAIGTALRPLGGGITGFQPLFVVLVLGGYAFGAGFGFVLGAITMLTSAFLTGGAGPWLPFQMFAAAWVGMGAGLLPHVTHRSRLWVLALYGFISSLLFGLVMNLSFWPWTFGSDNQASNPLAFVPGAPTSVNLHHFITFHITTSLGWDLTRGIGTVILVLVAGQPILAALDRAGRKAHFVES</sequence>
<evidence type="ECO:0000256" key="1">
    <source>
        <dbReference type="SAM" id="Phobius"/>
    </source>
</evidence>
<name>A0A6J7DCK5_9ZZZZ</name>
<proteinExistence type="predicted"/>
<gene>
    <name evidence="2" type="ORF">UFOPK3401_00562</name>
</gene>
<keyword evidence="1" id="KW-0812">Transmembrane</keyword>
<dbReference type="InterPro" id="IPR017196">
    <property type="entry name" value="ECF_substrate-spec_UCP037395"/>
</dbReference>
<dbReference type="AlphaFoldDB" id="A0A6J7DCK5"/>
<evidence type="ECO:0000313" key="2">
    <source>
        <dbReference type="EMBL" id="CAB4866654.1"/>
    </source>
</evidence>
<dbReference type="PIRSF" id="PIRSF037395">
    <property type="entry name" value="UCP037395_ABCper"/>
    <property type="match status" value="1"/>
</dbReference>
<dbReference type="GO" id="GO:0022857">
    <property type="term" value="F:transmembrane transporter activity"/>
    <property type="evidence" value="ECO:0007669"/>
    <property type="project" value="InterPro"/>
</dbReference>
<accession>A0A6J7DCK5</accession>
<dbReference type="InterPro" id="IPR024529">
    <property type="entry name" value="ECF_trnsprt_substrate-spec"/>
</dbReference>
<protein>
    <submittedName>
        <fullName evidence="2">Unannotated protein</fullName>
    </submittedName>
</protein>
<dbReference type="EMBL" id="CAFBLM010000018">
    <property type="protein sequence ID" value="CAB4866654.1"/>
    <property type="molecule type" value="Genomic_DNA"/>
</dbReference>
<keyword evidence="1" id="KW-0472">Membrane</keyword>